<feature type="domain" description="DinB-like" evidence="1">
    <location>
        <begin position="38"/>
        <end position="163"/>
    </location>
</feature>
<gene>
    <name evidence="2" type="ORF">SAMN05444277_106307</name>
</gene>
<dbReference type="RefSeq" id="WP_177191892.1">
    <property type="nucleotide sequence ID" value="NZ_FOXQ01000006.1"/>
</dbReference>
<organism evidence="2 3">
    <name type="scientific">Parafilimonas terrae</name>
    <dbReference type="NCBI Taxonomy" id="1465490"/>
    <lineage>
        <taxon>Bacteria</taxon>
        <taxon>Pseudomonadati</taxon>
        <taxon>Bacteroidota</taxon>
        <taxon>Chitinophagia</taxon>
        <taxon>Chitinophagales</taxon>
        <taxon>Chitinophagaceae</taxon>
        <taxon>Parafilimonas</taxon>
    </lineage>
</organism>
<dbReference type="InterPro" id="IPR024775">
    <property type="entry name" value="DinB-like"/>
</dbReference>
<reference evidence="2 3" key="1">
    <citation type="submission" date="2016-10" db="EMBL/GenBank/DDBJ databases">
        <authorList>
            <person name="de Groot N.N."/>
        </authorList>
    </citation>
    <scope>NUCLEOTIDE SEQUENCE [LARGE SCALE GENOMIC DNA]</scope>
    <source>
        <strain evidence="2 3">DSM 28286</strain>
    </source>
</reference>
<dbReference type="EMBL" id="FOXQ01000006">
    <property type="protein sequence ID" value="SFQ21319.1"/>
    <property type="molecule type" value="Genomic_DNA"/>
</dbReference>
<sequence>MARPQANESAAYYHKYIALAEGSSVTELVNNYAFDIQEFYNNLPESKADFAYAENKWTVKQVLQHLADAERVFAYRALRISRGDATPLASFDENTYVENGFAEDRSLSSLKQEFNSVRAATDIFLLALNEDQVKRMGTASNNAVSVNALAYIIYGHLLHHRNILQERYGV</sequence>
<dbReference type="STRING" id="1465490.SAMN05444277_106307"/>
<evidence type="ECO:0000313" key="2">
    <source>
        <dbReference type="EMBL" id="SFQ21319.1"/>
    </source>
</evidence>
<proteinExistence type="predicted"/>
<keyword evidence="3" id="KW-1185">Reference proteome</keyword>
<dbReference type="SUPFAM" id="SSF109854">
    <property type="entry name" value="DinB/YfiT-like putative metalloenzymes"/>
    <property type="match status" value="1"/>
</dbReference>
<dbReference type="Proteomes" id="UP000199031">
    <property type="component" value="Unassembled WGS sequence"/>
</dbReference>
<evidence type="ECO:0000259" key="1">
    <source>
        <dbReference type="Pfam" id="PF12867"/>
    </source>
</evidence>
<evidence type="ECO:0000313" key="3">
    <source>
        <dbReference type="Proteomes" id="UP000199031"/>
    </source>
</evidence>
<dbReference type="Gene3D" id="1.20.120.450">
    <property type="entry name" value="dinb family like domain"/>
    <property type="match status" value="1"/>
</dbReference>
<dbReference type="InterPro" id="IPR034660">
    <property type="entry name" value="DinB/YfiT-like"/>
</dbReference>
<dbReference type="AlphaFoldDB" id="A0A1I5WNN3"/>
<accession>A0A1I5WNN3</accession>
<dbReference type="Pfam" id="PF12867">
    <property type="entry name" value="DinB_2"/>
    <property type="match status" value="1"/>
</dbReference>
<protein>
    <submittedName>
        <fullName evidence="2">DinB superfamily protein</fullName>
    </submittedName>
</protein>
<name>A0A1I5WNN3_9BACT</name>